<protein>
    <recommendedName>
        <fullName evidence="4">Lipoprotein</fullName>
    </recommendedName>
</protein>
<dbReference type="RefSeq" id="WP_057011019.1">
    <property type="nucleotide sequence ID" value="NZ_JYLH01000002.1"/>
</dbReference>
<dbReference type="PATRIC" id="fig|75588.4.peg.3007"/>
<feature type="signal peptide" evidence="1">
    <location>
        <begin position="1"/>
        <end position="26"/>
    </location>
</feature>
<feature type="chain" id="PRO_5006428967" description="Lipoprotein" evidence="1">
    <location>
        <begin position="27"/>
        <end position="191"/>
    </location>
</feature>
<sequence length="191" mass="21133">MSFIFAINNRLLLLALLLPVSTLVFANESEAVGDWWVVHSDDAGPKNIMYIADGTTVVASKKTNGAQLVEVTKVYAEKSKPLSDDVTIEVQCAKHRVRFLNGTSVERQGNKRHELKVSGQWQNMMDLVDSGKDMWLLKSFAFVCQPANRKVNGMIALGNARRAQALKSITEIQAPPKSVMEELDEMLGNGE</sequence>
<comment type="caution">
    <text evidence="2">The sequence shown here is derived from an EMBL/GenBank/DDBJ whole genome shotgun (WGS) entry which is preliminary data.</text>
</comment>
<evidence type="ECO:0008006" key="4">
    <source>
        <dbReference type="Google" id="ProtNLM"/>
    </source>
</evidence>
<keyword evidence="1" id="KW-0732">Signal</keyword>
<dbReference type="Proteomes" id="UP000051446">
    <property type="component" value="Unassembled WGS sequence"/>
</dbReference>
<dbReference type="EMBL" id="JYLH01000002">
    <property type="protein sequence ID" value="KRP47975.1"/>
    <property type="molecule type" value="Genomic_DNA"/>
</dbReference>
<organism evidence="2 3">
    <name type="scientific">Pseudomonas libanensis</name>
    <dbReference type="NCBI Taxonomy" id="75588"/>
    <lineage>
        <taxon>Bacteria</taxon>
        <taxon>Pseudomonadati</taxon>
        <taxon>Pseudomonadota</taxon>
        <taxon>Gammaproteobacteria</taxon>
        <taxon>Pseudomonadales</taxon>
        <taxon>Pseudomonadaceae</taxon>
        <taxon>Pseudomonas</taxon>
    </lineage>
</organism>
<evidence type="ECO:0000313" key="3">
    <source>
        <dbReference type="Proteomes" id="UP000051446"/>
    </source>
</evidence>
<evidence type="ECO:0000256" key="1">
    <source>
        <dbReference type="SAM" id="SignalP"/>
    </source>
</evidence>
<proteinExistence type="predicted"/>
<gene>
    <name evidence="2" type="ORF">TU73_03610</name>
</gene>
<reference evidence="2 3" key="1">
    <citation type="submission" date="2015-02" db="EMBL/GenBank/DDBJ databases">
        <title>Pseudomonas helleri sp. nov. and Pseudomonas weihenstephanensis sp. nov., isolated from raw cows milk.</title>
        <authorList>
            <person name="von Neubeck M."/>
            <person name="Huptas C."/>
            <person name="Wenning M."/>
            <person name="Scherer S."/>
        </authorList>
    </citation>
    <scope>NUCLEOTIDE SEQUENCE [LARGE SCALE GENOMIC DNA]</scope>
    <source>
        <strain evidence="2 3">DSM 17149</strain>
    </source>
</reference>
<evidence type="ECO:0000313" key="2">
    <source>
        <dbReference type="EMBL" id="KRP47975.1"/>
    </source>
</evidence>
<dbReference type="AlphaFoldDB" id="A0A0R2YI95"/>
<accession>A0A0R2YI95</accession>
<name>A0A0R2YI95_9PSED</name>